<evidence type="ECO:0000313" key="3">
    <source>
        <dbReference type="Proteomes" id="UP000276133"/>
    </source>
</evidence>
<keyword evidence="3" id="KW-1185">Reference proteome</keyword>
<keyword evidence="1" id="KW-0175">Coiled coil</keyword>
<feature type="coiled-coil region" evidence="1">
    <location>
        <begin position="163"/>
        <end position="377"/>
    </location>
</feature>
<dbReference type="Proteomes" id="UP000276133">
    <property type="component" value="Unassembled WGS sequence"/>
</dbReference>
<comment type="caution">
    <text evidence="2">The sequence shown here is derived from an EMBL/GenBank/DDBJ whole genome shotgun (WGS) entry which is preliminary data.</text>
</comment>
<name>A0A3M7QVR2_BRAPC</name>
<organism evidence="2 3">
    <name type="scientific">Brachionus plicatilis</name>
    <name type="common">Marine rotifer</name>
    <name type="synonym">Brachionus muelleri</name>
    <dbReference type="NCBI Taxonomy" id="10195"/>
    <lineage>
        <taxon>Eukaryota</taxon>
        <taxon>Metazoa</taxon>
        <taxon>Spiralia</taxon>
        <taxon>Gnathifera</taxon>
        <taxon>Rotifera</taxon>
        <taxon>Eurotatoria</taxon>
        <taxon>Monogononta</taxon>
        <taxon>Pseudotrocha</taxon>
        <taxon>Ploima</taxon>
        <taxon>Brachionidae</taxon>
        <taxon>Brachionus</taxon>
    </lineage>
</organism>
<accession>A0A3M7QVR2</accession>
<protein>
    <submittedName>
        <fullName evidence="2">Uncharacterized protein</fullName>
    </submittedName>
</protein>
<reference evidence="2 3" key="1">
    <citation type="journal article" date="2018" name="Sci. Rep.">
        <title>Genomic signatures of local adaptation to the degree of environmental predictability in rotifers.</title>
        <authorList>
            <person name="Franch-Gras L."/>
            <person name="Hahn C."/>
            <person name="Garcia-Roger E.M."/>
            <person name="Carmona M.J."/>
            <person name="Serra M."/>
            <person name="Gomez A."/>
        </authorList>
    </citation>
    <scope>NUCLEOTIDE SEQUENCE [LARGE SCALE GENOMIC DNA]</scope>
    <source>
        <strain evidence="2">HYR1</strain>
    </source>
</reference>
<evidence type="ECO:0000256" key="1">
    <source>
        <dbReference type="SAM" id="Coils"/>
    </source>
</evidence>
<dbReference type="OrthoDB" id="10495279at2759"/>
<sequence length="421" mass="49388">MDDYLSDESILTESDSDSIQLNQNDINSEFSVRNQNRQIETLKKLRHCLNENKQLRQRLEIVESELENYLEYKSFLPIVDRNDQSTCTEPKRTSPVEEIKEDTIVMETKECQADFEIHLPKMPTPLPPPSPIVIIKEKTAIFIPKSDNETQCDGDYWTDKELIEKLKSEIEAFKHEREQEQTNYEATITELKKQNEDLGNRLEDSQQAIDTANNKLEEYLKLNIKLDHELDELKFFKENYSLLKIENDELMKNLDQRQNDLEDANAKVIDLSKSLNESLELGEKLKLTIEQMEAKNKNSVEKFMDECLRLEKQNYDLKQNKESLEAELKSLAETMIMLQKEIDRYKSDLKNFNFKEFVSLRRELNQLKQEREKYFANLVTSPQTNQVSSNQQSSPLPPIKPLKKNVFEHTIVVFSCIFGIS</sequence>
<gene>
    <name evidence="2" type="ORF">BpHYR1_053358</name>
</gene>
<feature type="coiled-coil region" evidence="1">
    <location>
        <begin position="32"/>
        <end position="72"/>
    </location>
</feature>
<evidence type="ECO:0000313" key="2">
    <source>
        <dbReference type="EMBL" id="RNA15319.1"/>
    </source>
</evidence>
<dbReference type="AlphaFoldDB" id="A0A3M7QVR2"/>
<proteinExistence type="predicted"/>
<dbReference type="EMBL" id="REGN01004977">
    <property type="protein sequence ID" value="RNA15319.1"/>
    <property type="molecule type" value="Genomic_DNA"/>
</dbReference>